<reference evidence="4" key="3">
    <citation type="submission" date="2014-09" db="EMBL/GenBank/DDBJ databases">
        <authorList>
            <person name="Magalhaes I.L.F."/>
            <person name="Oliveira U."/>
            <person name="Santos F.R."/>
            <person name="Vidigal T.H.D.A."/>
            <person name="Brescovit A.D."/>
            <person name="Santos A.J."/>
        </authorList>
    </citation>
    <scope>NUCLEOTIDE SEQUENCE</scope>
</reference>
<dbReference type="EMBL" id="GBHO01037946">
    <property type="protein sequence ID" value="JAG05658.1"/>
    <property type="molecule type" value="Transcribed_RNA"/>
</dbReference>
<dbReference type="EMBL" id="GBRD01004741">
    <property type="protein sequence ID" value="JAG61080.1"/>
    <property type="molecule type" value="Transcribed_RNA"/>
</dbReference>
<organism evidence="3">
    <name type="scientific">Lygus hesperus</name>
    <name type="common">Western plant bug</name>
    <dbReference type="NCBI Taxonomy" id="30085"/>
    <lineage>
        <taxon>Eukaryota</taxon>
        <taxon>Metazoa</taxon>
        <taxon>Ecdysozoa</taxon>
        <taxon>Arthropoda</taxon>
        <taxon>Hexapoda</taxon>
        <taxon>Insecta</taxon>
        <taxon>Pterygota</taxon>
        <taxon>Neoptera</taxon>
        <taxon>Paraneoptera</taxon>
        <taxon>Hemiptera</taxon>
        <taxon>Heteroptera</taxon>
        <taxon>Panheteroptera</taxon>
        <taxon>Cimicomorpha</taxon>
        <taxon>Miridae</taxon>
        <taxon>Mirini</taxon>
        <taxon>Lygus</taxon>
    </lineage>
</organism>
<reference evidence="3" key="2">
    <citation type="submission" date="2014-07" db="EMBL/GenBank/DDBJ databases">
        <authorList>
            <person name="Hull J."/>
        </authorList>
    </citation>
    <scope>NUCLEOTIDE SEQUENCE</scope>
</reference>
<comment type="similarity">
    <text evidence="1 2">Belongs to the nucleosome assembly protein (NAP) family.</text>
</comment>
<evidence type="ECO:0000313" key="3">
    <source>
        <dbReference type="EMBL" id="JAG05658.1"/>
    </source>
</evidence>
<dbReference type="InterPro" id="IPR037231">
    <property type="entry name" value="NAP-like_sf"/>
</dbReference>
<protein>
    <submittedName>
        <fullName evidence="3">Nucleosome assembly protein 1-like 1</fullName>
    </submittedName>
</protein>
<reference evidence="3" key="1">
    <citation type="journal article" date="2014" name="PLoS ONE">
        <title>Transcriptome-Based Identification of ABC Transporters in the Western Tarnished Plant Bug Lygus hesperus.</title>
        <authorList>
            <person name="Hull J.J."/>
            <person name="Chaney K."/>
            <person name="Geib S.M."/>
            <person name="Fabrick J.A."/>
            <person name="Brent C.S."/>
            <person name="Walsh D."/>
            <person name="Lavine L.C."/>
        </authorList>
    </citation>
    <scope>NUCLEOTIDE SEQUENCE</scope>
</reference>
<dbReference type="Pfam" id="PF00956">
    <property type="entry name" value="NAP"/>
    <property type="match status" value="1"/>
</dbReference>
<dbReference type="SUPFAM" id="SSF143113">
    <property type="entry name" value="NAP-like"/>
    <property type="match status" value="1"/>
</dbReference>
<evidence type="ECO:0000313" key="4">
    <source>
        <dbReference type="EMBL" id="JAG61080.1"/>
    </source>
</evidence>
<dbReference type="InterPro" id="IPR002164">
    <property type="entry name" value="NAP_family"/>
</dbReference>
<name>A0A0A9WGN8_LYGHE</name>
<dbReference type="GO" id="GO:0006334">
    <property type="term" value="P:nucleosome assembly"/>
    <property type="evidence" value="ECO:0007669"/>
    <property type="project" value="InterPro"/>
</dbReference>
<dbReference type="GO" id="GO:0005634">
    <property type="term" value="C:nucleus"/>
    <property type="evidence" value="ECO:0007669"/>
    <property type="project" value="InterPro"/>
</dbReference>
<evidence type="ECO:0000256" key="2">
    <source>
        <dbReference type="RuleBase" id="RU003876"/>
    </source>
</evidence>
<proteinExistence type="inferred from homology"/>
<accession>A0A0A9WGN8</accession>
<dbReference type="PANTHER" id="PTHR11875">
    <property type="entry name" value="TESTIS-SPECIFIC Y-ENCODED PROTEIN"/>
    <property type="match status" value="1"/>
</dbReference>
<sequence>MGFILEFRFAPNNFFSNEVLTKEYSGSVNKVGTSPPSFDFPVINNSKGCAINWFPGMDPSYRMVNMQQTNQATKLNRVIAKPVKMKTFFNFFSPPTLPEDARVDLKPEYLASITRDYEIGLYFREEVIPNAYLFFTAQIVEKDDNFVDVQILPDRPAPLHPH</sequence>
<evidence type="ECO:0000256" key="1">
    <source>
        <dbReference type="ARBA" id="ARBA00009947"/>
    </source>
</evidence>
<gene>
    <name evidence="3" type="primary">nap1l1</name>
    <name evidence="3" type="ORF">CM83_33905</name>
</gene>
<dbReference type="AlphaFoldDB" id="A0A0A9WGN8"/>
<dbReference type="Gene3D" id="3.30.1120.90">
    <property type="entry name" value="Nucleosome assembly protein"/>
    <property type="match status" value="1"/>
</dbReference>